<gene>
    <name evidence="10" type="primary">fluC</name>
    <name evidence="10" type="synonym">crcB</name>
    <name evidence="11" type="ORF">E2636_01945</name>
</gene>
<dbReference type="AlphaFoldDB" id="A0A4P6ZUS7"/>
<keyword evidence="3 10" id="KW-0812">Transmembrane</keyword>
<comment type="catalytic activity">
    <reaction evidence="8">
        <text>fluoride(in) = fluoride(out)</text>
        <dbReference type="Rhea" id="RHEA:76159"/>
        <dbReference type="ChEBI" id="CHEBI:17051"/>
    </reaction>
    <physiologicalReaction direction="left-to-right" evidence="8">
        <dbReference type="Rhea" id="RHEA:76160"/>
    </physiologicalReaction>
</comment>
<dbReference type="GO" id="GO:0062054">
    <property type="term" value="F:fluoride channel activity"/>
    <property type="evidence" value="ECO:0007669"/>
    <property type="project" value="UniProtKB-UniRule"/>
</dbReference>
<evidence type="ECO:0000256" key="10">
    <source>
        <dbReference type="HAMAP-Rule" id="MF_00454"/>
    </source>
</evidence>
<dbReference type="Proteomes" id="UP000294292">
    <property type="component" value="Chromosome"/>
</dbReference>
<comment type="subcellular location">
    <subcellularLocation>
        <location evidence="1 10">Cell membrane</location>
        <topology evidence="1 10">Multi-pass membrane protein</topology>
    </subcellularLocation>
</comment>
<evidence type="ECO:0000313" key="12">
    <source>
        <dbReference type="Proteomes" id="UP000294292"/>
    </source>
</evidence>
<reference evidence="11 12" key="1">
    <citation type="submission" date="2019-03" db="EMBL/GenBank/DDBJ databases">
        <title>Complete genome sequence of Paenisporosarcina antarctica CGMCC 1.6503T.</title>
        <authorList>
            <person name="Rong J.-C."/>
            <person name="Chi N.-Y."/>
            <person name="Zhang Q.-F."/>
        </authorList>
    </citation>
    <scope>NUCLEOTIDE SEQUENCE [LARGE SCALE GENOMIC DNA]</scope>
    <source>
        <strain evidence="11 12">CGMCC 1.6503</strain>
    </source>
</reference>
<dbReference type="Pfam" id="PF02537">
    <property type="entry name" value="CRCB"/>
    <property type="match status" value="1"/>
</dbReference>
<dbReference type="EMBL" id="CP038015">
    <property type="protein sequence ID" value="QBP39997.1"/>
    <property type="molecule type" value="Genomic_DNA"/>
</dbReference>
<feature type="transmembrane region" description="Helical" evidence="10">
    <location>
        <begin position="86"/>
        <end position="108"/>
    </location>
</feature>
<dbReference type="KEGG" id="panc:E2636_01945"/>
<protein>
    <recommendedName>
        <fullName evidence="10">Fluoride-specific ion channel FluC</fullName>
    </recommendedName>
</protein>
<proteinExistence type="inferred from homology"/>
<evidence type="ECO:0000256" key="9">
    <source>
        <dbReference type="ARBA" id="ARBA00049940"/>
    </source>
</evidence>
<dbReference type="InterPro" id="IPR003691">
    <property type="entry name" value="FluC"/>
</dbReference>
<keyword evidence="2 10" id="KW-1003">Cell membrane</keyword>
<keyword evidence="4 10" id="KW-1133">Transmembrane helix</keyword>
<dbReference type="OrthoDB" id="9799631at2"/>
<dbReference type="GO" id="GO:0046872">
    <property type="term" value="F:metal ion binding"/>
    <property type="evidence" value="ECO:0007669"/>
    <property type="project" value="UniProtKB-KW"/>
</dbReference>
<evidence type="ECO:0000256" key="1">
    <source>
        <dbReference type="ARBA" id="ARBA00004651"/>
    </source>
</evidence>
<dbReference type="RefSeq" id="WP_134208520.1">
    <property type="nucleotide sequence ID" value="NZ_CP038015.1"/>
</dbReference>
<keyword evidence="10" id="KW-0813">Transport</keyword>
<comment type="similarity">
    <text evidence="7 10">Belongs to the fluoride channel Fluc/FEX (TC 1.A.43) family.</text>
</comment>
<feature type="transmembrane region" description="Helical" evidence="10">
    <location>
        <begin position="20"/>
        <end position="45"/>
    </location>
</feature>
<keyword evidence="6 10" id="KW-0407">Ion channel</keyword>
<comment type="activity regulation">
    <text evidence="10">Na(+) is not transported, but it plays an essential structural role and its presence is essential for fluoride channel function.</text>
</comment>
<evidence type="ECO:0000256" key="5">
    <source>
        <dbReference type="ARBA" id="ARBA00023136"/>
    </source>
</evidence>
<evidence type="ECO:0000256" key="4">
    <source>
        <dbReference type="ARBA" id="ARBA00022989"/>
    </source>
</evidence>
<organism evidence="11 12">
    <name type="scientific">Paenisporosarcina antarctica</name>
    <dbReference type="NCBI Taxonomy" id="417367"/>
    <lineage>
        <taxon>Bacteria</taxon>
        <taxon>Bacillati</taxon>
        <taxon>Bacillota</taxon>
        <taxon>Bacilli</taxon>
        <taxon>Bacillales</taxon>
        <taxon>Caryophanaceae</taxon>
        <taxon>Paenisporosarcina</taxon>
    </lineage>
</organism>
<keyword evidence="12" id="KW-1185">Reference proteome</keyword>
<accession>A0A4P6ZUS7</accession>
<feature type="binding site" evidence="10">
    <location>
        <position position="69"/>
    </location>
    <ligand>
        <name>Na(+)</name>
        <dbReference type="ChEBI" id="CHEBI:29101"/>
        <note>structural</note>
    </ligand>
</feature>
<evidence type="ECO:0000256" key="6">
    <source>
        <dbReference type="ARBA" id="ARBA00023303"/>
    </source>
</evidence>
<feature type="transmembrane region" description="Helical" evidence="10">
    <location>
        <begin position="57"/>
        <end position="74"/>
    </location>
</feature>
<keyword evidence="5 10" id="KW-0472">Membrane</keyword>
<feature type="binding site" evidence="10">
    <location>
        <position position="66"/>
    </location>
    <ligand>
        <name>Na(+)</name>
        <dbReference type="ChEBI" id="CHEBI:29101"/>
        <note>structural</note>
    </ligand>
</feature>
<evidence type="ECO:0000256" key="7">
    <source>
        <dbReference type="ARBA" id="ARBA00035120"/>
    </source>
</evidence>
<sequence>MKNILLVGTGGMMGALLRYSVMVTTTNVFVLWIENGVGSFILGWLTGRAAASGKSASLLWTTGVLGSFTTFATFSAEWLQLMQENIILAFVYGVGMTIFCFVAAALGFKVGGYLK</sequence>
<comment type="function">
    <text evidence="9 10">Fluoride-specific ion channel. Important for reducing fluoride concentration in the cell, thus reducing its toxicity.</text>
</comment>
<name>A0A4P6ZUS7_9BACL</name>
<keyword evidence="10" id="KW-0479">Metal-binding</keyword>
<keyword evidence="10" id="KW-0406">Ion transport</keyword>
<dbReference type="GO" id="GO:0140114">
    <property type="term" value="P:cellular detoxification of fluoride"/>
    <property type="evidence" value="ECO:0007669"/>
    <property type="project" value="UniProtKB-UniRule"/>
</dbReference>
<keyword evidence="10" id="KW-0915">Sodium</keyword>
<dbReference type="GO" id="GO:0005886">
    <property type="term" value="C:plasma membrane"/>
    <property type="evidence" value="ECO:0007669"/>
    <property type="project" value="UniProtKB-SubCell"/>
</dbReference>
<evidence type="ECO:0000313" key="11">
    <source>
        <dbReference type="EMBL" id="QBP39997.1"/>
    </source>
</evidence>
<evidence type="ECO:0000256" key="8">
    <source>
        <dbReference type="ARBA" id="ARBA00035585"/>
    </source>
</evidence>
<evidence type="ECO:0000256" key="3">
    <source>
        <dbReference type="ARBA" id="ARBA00022692"/>
    </source>
</evidence>
<evidence type="ECO:0000256" key="2">
    <source>
        <dbReference type="ARBA" id="ARBA00022475"/>
    </source>
</evidence>
<dbReference type="HAMAP" id="MF_00454">
    <property type="entry name" value="FluC"/>
    <property type="match status" value="1"/>
</dbReference>